<evidence type="ECO:0000313" key="1">
    <source>
        <dbReference type="EMBL" id="MCE9237569.1"/>
    </source>
</evidence>
<proteinExistence type="predicted"/>
<evidence type="ECO:0000313" key="2">
    <source>
        <dbReference type="Proteomes" id="UP001200544"/>
    </source>
</evidence>
<dbReference type="Proteomes" id="UP001200544">
    <property type="component" value="Unassembled WGS sequence"/>
</dbReference>
<protein>
    <submittedName>
        <fullName evidence="1">Transposase</fullName>
    </submittedName>
</protein>
<dbReference type="EMBL" id="JAHYQA010000005">
    <property type="protein sequence ID" value="MCE9237569.1"/>
    <property type="molecule type" value="Genomic_DNA"/>
</dbReference>
<sequence>MKKGRSQELIQKRDAKLLQRYYYWTEVKRLRFDDALKILSEEEFFISVDRIMAIVRSNCEKFTELSVKPVPVVKKPKLTKEHLSFLTK</sequence>
<organism evidence="1 2">
    <name type="scientific">Bacteroides thetaiotaomicron</name>
    <dbReference type="NCBI Taxonomy" id="818"/>
    <lineage>
        <taxon>Bacteria</taxon>
        <taxon>Pseudomonadati</taxon>
        <taxon>Bacteroidota</taxon>
        <taxon>Bacteroidia</taxon>
        <taxon>Bacteroidales</taxon>
        <taxon>Bacteroidaceae</taxon>
        <taxon>Bacteroides</taxon>
    </lineage>
</organism>
<reference evidence="1" key="1">
    <citation type="submission" date="2021-07" db="EMBL/GenBank/DDBJ databases">
        <title>Comparative genomics of Bacteroides fragilis group isolates reveals species-dependent resistance mechanisms and validates clinical tools for resistance prediction.</title>
        <authorList>
            <person name="Wallace M.J."/>
            <person name="Jean S."/>
            <person name="Wallace M.A."/>
            <person name="Carey-Ann B.D."/>
            <person name="Dantas G."/>
        </authorList>
    </citation>
    <scope>NUCLEOTIDE SEQUENCE</scope>
    <source>
        <strain evidence="1">BJH_160</strain>
    </source>
</reference>
<gene>
    <name evidence="1" type="ORF">K0H07_10445</name>
</gene>
<name>A0AAW4Z138_BACT4</name>
<dbReference type="AlphaFoldDB" id="A0AAW4Z138"/>
<comment type="caution">
    <text evidence="1">The sequence shown here is derived from an EMBL/GenBank/DDBJ whole genome shotgun (WGS) entry which is preliminary data.</text>
</comment>
<accession>A0AAW4Z138</accession>
<dbReference type="RefSeq" id="WP_217741516.1">
    <property type="nucleotide sequence ID" value="NZ_BAABZI010000001.1"/>
</dbReference>